<dbReference type="Gene3D" id="1.10.10.60">
    <property type="entry name" value="Homeodomain-like"/>
    <property type="match status" value="1"/>
</dbReference>
<keyword evidence="1" id="KW-0805">Transcription regulation</keyword>
<evidence type="ECO:0000313" key="6">
    <source>
        <dbReference type="Proteomes" id="UP000522864"/>
    </source>
</evidence>
<accession>A0A7Y7WUV4</accession>
<dbReference type="EMBL" id="JACAQA010000025">
    <property type="protein sequence ID" value="NWB88139.1"/>
    <property type="molecule type" value="Genomic_DNA"/>
</dbReference>
<evidence type="ECO:0000313" key="5">
    <source>
        <dbReference type="EMBL" id="NWB88139.1"/>
    </source>
</evidence>
<dbReference type="AlphaFoldDB" id="A0A7Y7WUV4"/>
<evidence type="ECO:0000259" key="4">
    <source>
        <dbReference type="PROSITE" id="PS01124"/>
    </source>
</evidence>
<keyword evidence="3" id="KW-0804">Transcription</keyword>
<evidence type="ECO:0000256" key="3">
    <source>
        <dbReference type="ARBA" id="ARBA00023163"/>
    </source>
</evidence>
<dbReference type="InterPro" id="IPR009057">
    <property type="entry name" value="Homeodomain-like_sf"/>
</dbReference>
<evidence type="ECO:0000256" key="1">
    <source>
        <dbReference type="ARBA" id="ARBA00023015"/>
    </source>
</evidence>
<protein>
    <submittedName>
        <fullName evidence="5">AraC family transcriptional regulator</fullName>
    </submittedName>
</protein>
<dbReference type="PROSITE" id="PS01124">
    <property type="entry name" value="HTH_ARAC_FAMILY_2"/>
    <property type="match status" value="1"/>
</dbReference>
<dbReference type="InterPro" id="IPR032687">
    <property type="entry name" value="AraC-type_N"/>
</dbReference>
<name>A0A7Y7WUV4_9PSED</name>
<dbReference type="RefSeq" id="WP_177103246.1">
    <property type="nucleotide sequence ID" value="NZ_JACAQA010000025.1"/>
</dbReference>
<dbReference type="InterPro" id="IPR018060">
    <property type="entry name" value="HTH_AraC"/>
</dbReference>
<proteinExistence type="predicted"/>
<dbReference type="PRINTS" id="PR00032">
    <property type="entry name" value="HTHARAC"/>
</dbReference>
<sequence>MNNQQRSISSAVIMAKVGVERGLSTVDFLAGSGLELADLETPTHLVSFEQEFRLIRNLLKHCGCVTGLGLEVGSRYRFTSLAALGFALVSSSTLRDAFSLIPYYSELNASLVRVVVDAQATDLRIECEESDIPLDLRPFIVERSFVAGLKIASDLLGRTAIPRAIEFSFAEPADMALYQQFIGVRPRFNAPKSALVFSQADADILLALADPLALHIAHDQCRRGLPVGPKSAGLAGRVRELLAAQPAAMPAMGQLAITLCMSVRTLRRRLQEEGATYLGLCDEVRQAMAERLLTGSRLQIEQIAETLGYSESASFIHAFKRWTGESPHAFRRVRAQSRSE</sequence>
<feature type="domain" description="HTH araC/xylS-type" evidence="4">
    <location>
        <begin position="236"/>
        <end position="333"/>
    </location>
</feature>
<dbReference type="SUPFAM" id="SSF46689">
    <property type="entry name" value="Homeodomain-like"/>
    <property type="match status" value="1"/>
</dbReference>
<comment type="caution">
    <text evidence="5">The sequence shown here is derived from an EMBL/GenBank/DDBJ whole genome shotgun (WGS) entry which is preliminary data.</text>
</comment>
<dbReference type="GO" id="GO:0003700">
    <property type="term" value="F:DNA-binding transcription factor activity"/>
    <property type="evidence" value="ECO:0007669"/>
    <property type="project" value="InterPro"/>
</dbReference>
<evidence type="ECO:0000256" key="2">
    <source>
        <dbReference type="ARBA" id="ARBA00023125"/>
    </source>
</evidence>
<dbReference type="GO" id="GO:0000976">
    <property type="term" value="F:transcription cis-regulatory region binding"/>
    <property type="evidence" value="ECO:0007669"/>
    <property type="project" value="TreeGrafter"/>
</dbReference>
<organism evidence="5 6">
    <name type="scientific">Pseudomonas gingeri</name>
    <dbReference type="NCBI Taxonomy" id="117681"/>
    <lineage>
        <taxon>Bacteria</taxon>
        <taxon>Pseudomonadati</taxon>
        <taxon>Pseudomonadota</taxon>
        <taxon>Gammaproteobacteria</taxon>
        <taxon>Pseudomonadales</taxon>
        <taxon>Pseudomonadaceae</taxon>
        <taxon>Pseudomonas</taxon>
    </lineage>
</organism>
<dbReference type="InterPro" id="IPR020449">
    <property type="entry name" value="Tscrpt_reg_AraC-type_HTH"/>
</dbReference>
<dbReference type="Proteomes" id="UP000522864">
    <property type="component" value="Unassembled WGS sequence"/>
</dbReference>
<dbReference type="PANTHER" id="PTHR47894:SF1">
    <property type="entry name" value="HTH-TYPE TRANSCRIPTIONAL REGULATOR VQSM"/>
    <property type="match status" value="1"/>
</dbReference>
<dbReference type="SMART" id="SM00342">
    <property type="entry name" value="HTH_ARAC"/>
    <property type="match status" value="1"/>
</dbReference>
<dbReference type="PANTHER" id="PTHR47894">
    <property type="entry name" value="HTH-TYPE TRANSCRIPTIONAL REGULATOR GADX"/>
    <property type="match status" value="1"/>
</dbReference>
<reference evidence="5 6" key="1">
    <citation type="submission" date="2020-04" db="EMBL/GenBank/DDBJ databases">
        <title>Molecular characterization of pseudomonads from Agaricus bisporus reveal novel blotch 2 pathogens in Western Europe.</title>
        <authorList>
            <person name="Taparia T."/>
            <person name="Krijger M."/>
            <person name="Haynes E."/>
            <person name="Elpinstone J.G."/>
            <person name="Noble R."/>
            <person name="Van Der Wolf J."/>
        </authorList>
    </citation>
    <scope>NUCLEOTIDE SEQUENCE [LARGE SCALE GENOMIC DNA]</scope>
    <source>
        <strain evidence="5 6">G9001</strain>
    </source>
</reference>
<gene>
    <name evidence="5" type="ORF">HX830_25010</name>
</gene>
<dbReference type="GO" id="GO:0005829">
    <property type="term" value="C:cytosol"/>
    <property type="evidence" value="ECO:0007669"/>
    <property type="project" value="TreeGrafter"/>
</dbReference>
<keyword evidence="2" id="KW-0238">DNA-binding</keyword>
<dbReference type="Pfam" id="PF12625">
    <property type="entry name" value="Arabinose_bd"/>
    <property type="match status" value="1"/>
</dbReference>
<dbReference type="Pfam" id="PF12833">
    <property type="entry name" value="HTH_18"/>
    <property type="match status" value="1"/>
</dbReference>